<reference evidence="2 3" key="1">
    <citation type="journal article" date="2024" name="G3 (Bethesda)">
        <title>Genome assembly of Hibiscus sabdariffa L. provides insights into metabolisms of medicinal natural products.</title>
        <authorList>
            <person name="Kim T."/>
        </authorList>
    </citation>
    <scope>NUCLEOTIDE SEQUENCE [LARGE SCALE GENOMIC DNA]</scope>
    <source>
        <strain evidence="2">TK-2024</strain>
        <tissue evidence="2">Old leaves</tissue>
    </source>
</reference>
<feature type="compositionally biased region" description="Polar residues" evidence="1">
    <location>
        <begin position="1"/>
        <end position="12"/>
    </location>
</feature>
<keyword evidence="3" id="KW-1185">Reference proteome</keyword>
<evidence type="ECO:0000313" key="3">
    <source>
        <dbReference type="Proteomes" id="UP001472677"/>
    </source>
</evidence>
<dbReference type="Proteomes" id="UP001472677">
    <property type="component" value="Unassembled WGS sequence"/>
</dbReference>
<gene>
    <name evidence="2" type="ORF">V6N12_030826</name>
</gene>
<comment type="caution">
    <text evidence="2">The sequence shown here is derived from an EMBL/GenBank/DDBJ whole genome shotgun (WGS) entry which is preliminary data.</text>
</comment>
<organism evidence="2 3">
    <name type="scientific">Hibiscus sabdariffa</name>
    <name type="common">roselle</name>
    <dbReference type="NCBI Taxonomy" id="183260"/>
    <lineage>
        <taxon>Eukaryota</taxon>
        <taxon>Viridiplantae</taxon>
        <taxon>Streptophyta</taxon>
        <taxon>Embryophyta</taxon>
        <taxon>Tracheophyta</taxon>
        <taxon>Spermatophyta</taxon>
        <taxon>Magnoliopsida</taxon>
        <taxon>eudicotyledons</taxon>
        <taxon>Gunneridae</taxon>
        <taxon>Pentapetalae</taxon>
        <taxon>rosids</taxon>
        <taxon>malvids</taxon>
        <taxon>Malvales</taxon>
        <taxon>Malvaceae</taxon>
        <taxon>Malvoideae</taxon>
        <taxon>Hibiscus</taxon>
    </lineage>
</organism>
<sequence>MTFNTFEFNSFGSDPPEARASDRARRLTSTIRVHRLTLLSGFHATSRVDTVRGYNSPLIRQPSSTLGTWNYLY</sequence>
<proteinExistence type="predicted"/>
<evidence type="ECO:0000256" key="1">
    <source>
        <dbReference type="SAM" id="MobiDB-lite"/>
    </source>
</evidence>
<name>A0ABR2E770_9ROSI</name>
<evidence type="ECO:0000313" key="2">
    <source>
        <dbReference type="EMBL" id="KAK8553844.1"/>
    </source>
</evidence>
<accession>A0ABR2E770</accession>
<protein>
    <submittedName>
        <fullName evidence="2">Uncharacterized protein</fullName>
    </submittedName>
</protein>
<feature type="region of interest" description="Disordered" evidence="1">
    <location>
        <begin position="1"/>
        <end position="24"/>
    </location>
</feature>
<dbReference type="EMBL" id="JBBPBM010000019">
    <property type="protein sequence ID" value="KAK8553844.1"/>
    <property type="molecule type" value="Genomic_DNA"/>
</dbReference>